<evidence type="ECO:0000256" key="1">
    <source>
        <dbReference type="ARBA" id="ARBA00022723"/>
    </source>
</evidence>
<protein>
    <recommendedName>
        <fullName evidence="9">Dof zinc finger protein</fullName>
    </recommendedName>
</protein>
<dbReference type="GO" id="GO:0003677">
    <property type="term" value="F:DNA binding"/>
    <property type="evidence" value="ECO:0007669"/>
    <property type="project" value="UniProtKB-UniRule"/>
</dbReference>
<evidence type="ECO:0000256" key="7">
    <source>
        <dbReference type="ARBA" id="ARBA00023242"/>
    </source>
</evidence>
<sequence>MLSSRESMLPYPSPRPMPPLAADRRWKPNVEQAPNCPRCDSANTKFCYYNNYSLSQPRYFCKACRRYWTKGGSLRNLLPARTRARRRRAADQPSVAADASVYDAGDGSSIDLASLYAKFLNQCPKENPAAGAEEPFDAFSGSSQTQIQVQMPSLQDVFMVTEAEAEAVQCSVTGHEVSCFSSTDPVMSCCYEPLSLPIEGVNNFLTVNPTFGLQPFESFPELESNGFSHMSSINGDWSALEYCSGTLEALYRP</sequence>
<proteinExistence type="predicted"/>
<evidence type="ECO:0000256" key="3">
    <source>
        <dbReference type="ARBA" id="ARBA00022833"/>
    </source>
</evidence>
<keyword evidence="4 9" id="KW-0805">Transcription regulation</keyword>
<keyword evidence="5 8" id="KW-0238">DNA-binding</keyword>
<reference evidence="12" key="1">
    <citation type="submission" date="2020-07" db="EMBL/GenBank/DDBJ databases">
        <authorList>
            <person name="Lin J."/>
        </authorList>
    </citation>
    <scope>NUCLEOTIDE SEQUENCE</scope>
</reference>
<gene>
    <name evidence="12" type="ORF">CB5_LOCUS1166</name>
</gene>
<dbReference type="Pfam" id="PF02701">
    <property type="entry name" value="Zn_ribbon_Dof"/>
    <property type="match status" value="1"/>
</dbReference>
<dbReference type="GO" id="GO:0008270">
    <property type="term" value="F:zinc ion binding"/>
    <property type="evidence" value="ECO:0007669"/>
    <property type="project" value="UniProtKB-KW"/>
</dbReference>
<comment type="subcellular location">
    <subcellularLocation>
        <location evidence="8 9">Nucleus</location>
    </subcellularLocation>
</comment>
<keyword evidence="1 9" id="KW-0479">Metal-binding</keyword>
<dbReference type="AlphaFoldDB" id="A0A6V7NH95"/>
<evidence type="ECO:0000313" key="12">
    <source>
        <dbReference type="EMBL" id="CAD1817955.1"/>
    </source>
</evidence>
<evidence type="ECO:0000256" key="9">
    <source>
        <dbReference type="RuleBase" id="RU369094"/>
    </source>
</evidence>
<dbReference type="EMBL" id="LR862138">
    <property type="protein sequence ID" value="CAD1817955.1"/>
    <property type="molecule type" value="Genomic_DNA"/>
</dbReference>
<keyword evidence="2 8" id="KW-0863">Zinc-finger</keyword>
<organism evidence="12">
    <name type="scientific">Ananas comosus var. bracteatus</name>
    <name type="common">red pineapple</name>
    <dbReference type="NCBI Taxonomy" id="296719"/>
    <lineage>
        <taxon>Eukaryota</taxon>
        <taxon>Viridiplantae</taxon>
        <taxon>Streptophyta</taxon>
        <taxon>Embryophyta</taxon>
        <taxon>Tracheophyta</taxon>
        <taxon>Spermatophyta</taxon>
        <taxon>Magnoliopsida</taxon>
        <taxon>Liliopsida</taxon>
        <taxon>Poales</taxon>
        <taxon>Bromeliaceae</taxon>
        <taxon>Bromelioideae</taxon>
        <taxon>Ananas</taxon>
    </lineage>
</organism>
<keyword evidence="7 8" id="KW-0539">Nucleus</keyword>
<comment type="function">
    <text evidence="9">Transcription factor that binds specifically to a 5'-AA[AG]G-3' consensus core sequence.</text>
</comment>
<feature type="domain" description="Dof-type" evidence="11">
    <location>
        <begin position="34"/>
        <end position="88"/>
    </location>
</feature>
<keyword evidence="3 9" id="KW-0862">Zinc</keyword>
<dbReference type="PANTHER" id="PTHR31992:SF321">
    <property type="entry name" value="DOF ZINC FINGER PROTEIN"/>
    <property type="match status" value="1"/>
</dbReference>
<evidence type="ECO:0000256" key="6">
    <source>
        <dbReference type="ARBA" id="ARBA00023163"/>
    </source>
</evidence>
<feature type="region of interest" description="Disordered" evidence="10">
    <location>
        <begin position="1"/>
        <end position="22"/>
    </location>
</feature>
<dbReference type="PROSITE" id="PS50884">
    <property type="entry name" value="ZF_DOF_2"/>
    <property type="match status" value="1"/>
</dbReference>
<evidence type="ECO:0000256" key="2">
    <source>
        <dbReference type="ARBA" id="ARBA00022771"/>
    </source>
</evidence>
<dbReference type="PANTHER" id="PTHR31992">
    <property type="entry name" value="DOF ZINC FINGER PROTEIN DOF1.4-RELATED"/>
    <property type="match status" value="1"/>
</dbReference>
<dbReference type="PROSITE" id="PS01361">
    <property type="entry name" value="ZF_DOF_1"/>
    <property type="match status" value="1"/>
</dbReference>
<evidence type="ECO:0000259" key="11">
    <source>
        <dbReference type="PROSITE" id="PS50884"/>
    </source>
</evidence>
<name>A0A6V7NH95_ANACO</name>
<accession>A0A6V7NH95</accession>
<dbReference type="GO" id="GO:0003700">
    <property type="term" value="F:DNA-binding transcription factor activity"/>
    <property type="evidence" value="ECO:0007669"/>
    <property type="project" value="UniProtKB-UniRule"/>
</dbReference>
<evidence type="ECO:0000256" key="5">
    <source>
        <dbReference type="ARBA" id="ARBA00023125"/>
    </source>
</evidence>
<dbReference type="InterPro" id="IPR003851">
    <property type="entry name" value="Znf_Dof"/>
</dbReference>
<evidence type="ECO:0000256" key="8">
    <source>
        <dbReference type="PROSITE-ProRule" id="PRU00071"/>
    </source>
</evidence>
<dbReference type="InterPro" id="IPR045174">
    <property type="entry name" value="Dof"/>
</dbReference>
<dbReference type="GO" id="GO:0005634">
    <property type="term" value="C:nucleus"/>
    <property type="evidence" value="ECO:0007669"/>
    <property type="project" value="UniProtKB-SubCell"/>
</dbReference>
<evidence type="ECO:0000256" key="4">
    <source>
        <dbReference type="ARBA" id="ARBA00023015"/>
    </source>
</evidence>
<evidence type="ECO:0000256" key="10">
    <source>
        <dbReference type="SAM" id="MobiDB-lite"/>
    </source>
</evidence>
<keyword evidence="6 9" id="KW-0804">Transcription</keyword>